<feature type="compositionally biased region" description="Low complexity" evidence="1">
    <location>
        <begin position="317"/>
        <end position="336"/>
    </location>
</feature>
<organism evidence="3 4">
    <name type="scientific">Oedothorax gibbosus</name>
    <dbReference type="NCBI Taxonomy" id="931172"/>
    <lineage>
        <taxon>Eukaryota</taxon>
        <taxon>Metazoa</taxon>
        <taxon>Ecdysozoa</taxon>
        <taxon>Arthropoda</taxon>
        <taxon>Chelicerata</taxon>
        <taxon>Arachnida</taxon>
        <taxon>Araneae</taxon>
        <taxon>Araneomorphae</taxon>
        <taxon>Entelegynae</taxon>
        <taxon>Araneoidea</taxon>
        <taxon>Linyphiidae</taxon>
        <taxon>Erigoninae</taxon>
        <taxon>Oedothorax</taxon>
    </lineage>
</organism>
<feature type="compositionally biased region" description="Basic residues" evidence="1">
    <location>
        <begin position="1034"/>
        <end position="1048"/>
    </location>
</feature>
<feature type="compositionally biased region" description="Polar residues" evidence="1">
    <location>
        <begin position="658"/>
        <end position="694"/>
    </location>
</feature>
<sequence length="1134" mass="119737">MALGRLAGREVSLMMRVLLLFLLQAASFSLTLGQTTPTTLSPDDGIGTEATTQGNGRTTLSAADSAAQTTTVAADSAEATTEGQESNNEFESTRTNPNEKLESTTPMPDGNRQTNGQLKEKKSAWKFGRGGNSQGSWSIGPQGNNGYPLWQKDIPAPGSGSNIGPISDPNGKNDQAYIVWSVGQGAAPNGWSLNGGQEVWPPPEAIPGNVGWNPGDAAIGGNAESAGWNPGDYPDNQPVDDEDPQDGWAGDEGAPEVDEEEWNNEGQWGSPDGNAANLEVSPPPADEQNGPPPGWNPQQNGDYTIGQVSNGGGAWTQGQDGQQWVSSQQGQQNNGVVYPPSEPVQQNGEENGWASPQPVPQGGGNGWATNPQNQPGGGGAQGGWPASNGGKWSNPQPPSSNVGGTVTWENAVPEGGWVGGQQNVGGYNPNVPDGSQDPALSWKVYNEDTQTMENLDDDSGWKIVGDGGPDGWKLVNENGNIEWKIENVNGEWRVISADDLPAQNNRTSEPLIEDANATTASPNITSDIEVTANPAPSWDDAKQGRYVVWKFSEDGKGEARVYNGDGAEPVVWTVGNNQYWNAAEGLNPSINVNNNNNNGKVNWVKQQAGVNSNSGSKSSSKNRGWNGNNGNWQNSGGRPPQNNGWQADGGGTGPRQLPSPQTGWPASGPTANTGASWQTGQPSGQNIPPSNTWKKGTIAGGKQAQRGTGWQAHGQVPPGSSGFPPQQAKGKGWQSGNKPPPNSWKKGVTPPKTNASPNIQANGGWQNQPPVTSKGWNRGNVNPSQSSGGWQNKRPANQVPPPQTGWKNGGTSPQSNTAFGPRGNIANNQRKAKGKKKGRNPSTWQSNKSSNNGQGLWSNNNKNGGTSWNQGKTGPTPSGNWNQPVEPITAPPTANSDAGTIPNWQSGGTNGGWPGGPPITDGKNVPYIIVIKQSDDTAPGGASNSWPNKGNNPNAKRPKNRNGNKPRNNRRGFKMNPAGSSGWQWNPQGNGGWKWNDGWMGSGGGYGGWVNDKNTMYSAWRPSQTNTTPTNVQKPKRPTRPKPNKKNGGKMVLVFGSKKNQPGNGQSPVNNGGKRGKQVVILDYTGGKGTDVKDIESLIQALRYAKASNSQGNPQGTATWKRKDQPQSSQQGRQ</sequence>
<evidence type="ECO:0000313" key="3">
    <source>
        <dbReference type="EMBL" id="KAG8200592.1"/>
    </source>
</evidence>
<feature type="compositionally biased region" description="Polar residues" evidence="1">
    <location>
        <begin position="1107"/>
        <end position="1118"/>
    </location>
</feature>
<feature type="compositionally biased region" description="Polar residues" evidence="1">
    <location>
        <begin position="805"/>
        <end position="818"/>
    </location>
</feature>
<feature type="chain" id="PRO_5043619364" evidence="2">
    <location>
        <begin position="34"/>
        <end position="1134"/>
    </location>
</feature>
<feature type="compositionally biased region" description="Polar residues" evidence="1">
    <location>
        <begin position="49"/>
        <end position="96"/>
    </location>
</feature>
<feature type="region of interest" description="Disordered" evidence="1">
    <location>
        <begin position="1019"/>
        <end position="1077"/>
    </location>
</feature>
<feature type="signal peptide" evidence="2">
    <location>
        <begin position="1"/>
        <end position="33"/>
    </location>
</feature>
<feature type="compositionally biased region" description="Polar residues" evidence="1">
    <location>
        <begin position="134"/>
        <end position="145"/>
    </location>
</feature>
<evidence type="ECO:0000313" key="4">
    <source>
        <dbReference type="Proteomes" id="UP000827092"/>
    </source>
</evidence>
<feature type="compositionally biased region" description="Polar residues" evidence="1">
    <location>
        <begin position="840"/>
        <end position="883"/>
    </location>
</feature>
<feature type="compositionally biased region" description="Polar residues" evidence="1">
    <location>
        <begin position="1058"/>
        <end position="1070"/>
    </location>
</feature>
<feature type="compositionally biased region" description="Acidic residues" evidence="1">
    <location>
        <begin position="253"/>
        <end position="263"/>
    </location>
</feature>
<feature type="compositionally biased region" description="Basic residues" evidence="1">
    <location>
        <begin position="830"/>
        <end position="839"/>
    </location>
</feature>
<keyword evidence="4" id="KW-1185">Reference proteome</keyword>
<feature type="compositionally biased region" description="Pro residues" evidence="1">
    <location>
        <begin position="281"/>
        <end position="295"/>
    </location>
</feature>
<feature type="region of interest" description="Disordered" evidence="1">
    <location>
        <begin position="609"/>
        <end position="988"/>
    </location>
</feature>
<feature type="compositionally biased region" description="Polar residues" evidence="1">
    <location>
        <begin position="751"/>
        <end position="790"/>
    </location>
</feature>
<dbReference type="Proteomes" id="UP000827092">
    <property type="component" value="Unassembled WGS sequence"/>
</dbReference>
<feature type="compositionally biased region" description="Low complexity" evidence="1">
    <location>
        <begin position="611"/>
        <end position="638"/>
    </location>
</feature>
<evidence type="ECO:0000256" key="1">
    <source>
        <dbReference type="SAM" id="MobiDB-lite"/>
    </source>
</evidence>
<feature type="compositionally biased region" description="Polar residues" evidence="1">
    <location>
        <begin position="892"/>
        <end position="906"/>
    </location>
</feature>
<dbReference type="EMBL" id="JAFNEN010000015">
    <property type="protein sequence ID" value="KAG8200592.1"/>
    <property type="molecule type" value="Genomic_DNA"/>
</dbReference>
<accession>A0AAV6VUH3</accession>
<reference evidence="3 4" key="1">
    <citation type="journal article" date="2022" name="Nat. Ecol. Evol.">
        <title>A masculinizing supergene underlies an exaggerated male reproductive morph in a spider.</title>
        <authorList>
            <person name="Hendrickx F."/>
            <person name="De Corte Z."/>
            <person name="Sonet G."/>
            <person name="Van Belleghem S.M."/>
            <person name="Kostlbacher S."/>
            <person name="Vangestel C."/>
        </authorList>
    </citation>
    <scope>NUCLEOTIDE SEQUENCE [LARGE SCALE GENOMIC DNA]</scope>
    <source>
        <strain evidence="3">W744_W776</strain>
    </source>
</reference>
<feature type="region of interest" description="Disordered" evidence="1">
    <location>
        <begin position="1106"/>
        <end position="1134"/>
    </location>
</feature>
<protein>
    <submittedName>
        <fullName evidence="3">Uncharacterized protein</fullName>
    </submittedName>
</protein>
<name>A0AAV6VUH3_9ARAC</name>
<feature type="compositionally biased region" description="Polar residues" evidence="1">
    <location>
        <begin position="103"/>
        <end position="117"/>
    </location>
</feature>
<dbReference type="AlphaFoldDB" id="A0AAV6VUH3"/>
<feature type="compositionally biased region" description="Basic residues" evidence="1">
    <location>
        <begin position="956"/>
        <end position="973"/>
    </location>
</feature>
<evidence type="ECO:0000256" key="2">
    <source>
        <dbReference type="SAM" id="SignalP"/>
    </source>
</evidence>
<feature type="compositionally biased region" description="Polar residues" evidence="1">
    <location>
        <begin position="391"/>
        <end position="408"/>
    </location>
</feature>
<keyword evidence="2" id="KW-0732">Signal</keyword>
<comment type="caution">
    <text evidence="3">The sequence shown here is derived from an EMBL/GenBank/DDBJ whole genome shotgun (WGS) entry which is preliminary data.</text>
</comment>
<feature type="region of interest" description="Disordered" evidence="1">
    <location>
        <begin position="194"/>
        <end position="439"/>
    </location>
</feature>
<feature type="region of interest" description="Disordered" evidence="1">
    <location>
        <begin position="36"/>
        <end position="149"/>
    </location>
</feature>
<gene>
    <name evidence="3" type="ORF">JTE90_000662</name>
</gene>
<proteinExistence type="predicted"/>
<feature type="compositionally biased region" description="Polar residues" evidence="1">
    <location>
        <begin position="1019"/>
        <end position="1033"/>
    </location>
</feature>